<comment type="caution">
    <text evidence="2">The sequence shown here is derived from an EMBL/GenBank/DDBJ whole genome shotgun (WGS) entry which is preliminary data.</text>
</comment>
<feature type="transmembrane region" description="Helical" evidence="1">
    <location>
        <begin position="6"/>
        <end position="23"/>
    </location>
</feature>
<evidence type="ECO:0008006" key="4">
    <source>
        <dbReference type="Google" id="ProtNLM"/>
    </source>
</evidence>
<accession>A0ABU8WZV6</accession>
<proteinExistence type="predicted"/>
<dbReference type="RefSeq" id="WP_340348222.1">
    <property type="nucleotide sequence ID" value="NZ_JBBKZT010000035.1"/>
</dbReference>
<sequence>MNLLDLIQWPAFAASVAAAWMVGSNAKARRNFGFWIFLLSNLLWVAWGLHTGAWALIALQVCLAALNIRGLVKTEPPA</sequence>
<evidence type="ECO:0000256" key="1">
    <source>
        <dbReference type="SAM" id="Phobius"/>
    </source>
</evidence>
<organism evidence="2 3">
    <name type="scientific">Variovorax rhizosphaerae</name>
    <dbReference type="NCBI Taxonomy" id="1836200"/>
    <lineage>
        <taxon>Bacteria</taxon>
        <taxon>Pseudomonadati</taxon>
        <taxon>Pseudomonadota</taxon>
        <taxon>Betaproteobacteria</taxon>
        <taxon>Burkholderiales</taxon>
        <taxon>Comamonadaceae</taxon>
        <taxon>Variovorax</taxon>
    </lineage>
</organism>
<keyword evidence="1" id="KW-0472">Membrane</keyword>
<dbReference type="EMBL" id="JBBKZT010000035">
    <property type="protein sequence ID" value="MEJ8852293.1"/>
    <property type="molecule type" value="Genomic_DNA"/>
</dbReference>
<protein>
    <recommendedName>
        <fullName evidence="4">Amino acid transporter</fullName>
    </recommendedName>
</protein>
<keyword evidence="1" id="KW-0812">Transmembrane</keyword>
<reference evidence="2 3" key="1">
    <citation type="submission" date="2024-03" db="EMBL/GenBank/DDBJ databases">
        <title>Novel species of the genus Variovorax.</title>
        <authorList>
            <person name="Liu Q."/>
            <person name="Xin Y.-H."/>
        </authorList>
    </citation>
    <scope>NUCLEOTIDE SEQUENCE [LARGE SCALE GENOMIC DNA]</scope>
    <source>
        <strain evidence="2 3">KACC 18900</strain>
    </source>
</reference>
<evidence type="ECO:0000313" key="2">
    <source>
        <dbReference type="EMBL" id="MEJ8852293.1"/>
    </source>
</evidence>
<gene>
    <name evidence="2" type="ORF">WKW82_37100</name>
</gene>
<feature type="transmembrane region" description="Helical" evidence="1">
    <location>
        <begin position="53"/>
        <end position="72"/>
    </location>
</feature>
<dbReference type="Proteomes" id="UP001385892">
    <property type="component" value="Unassembled WGS sequence"/>
</dbReference>
<feature type="transmembrane region" description="Helical" evidence="1">
    <location>
        <begin position="30"/>
        <end position="47"/>
    </location>
</feature>
<keyword evidence="1" id="KW-1133">Transmembrane helix</keyword>
<keyword evidence="3" id="KW-1185">Reference proteome</keyword>
<evidence type="ECO:0000313" key="3">
    <source>
        <dbReference type="Proteomes" id="UP001385892"/>
    </source>
</evidence>
<name>A0ABU8WZV6_9BURK</name>